<sequence>MRALGLLTCGTLLLAGCSFTTAGGLTECETSSDCDTAQVCNAGYCLPQPVGCGDVFGPTSNTNTIALGAALPLTTSEGKDESEEQALNSIKLAMEEVNQREGINGRQFILYICDTKSDKDRAREQAEWLVKEKGVPVVFTSGSAQTIAASSATIAAGALLMTHTATSPDIATLTDKASNGVGLVWRTAPSDTLQGRVIGDLLQGTIAVTGDATAFANTNKVTLAYVDDPYGQGLSANVLRRLTKPVVNSAKYNRNADVAPAVTAINTQQPDVAVLVGFTEDNAKIITQLATQGRTTQKWFFTDAGKDLGLFTNLGTNKALVEGSYGTAPAQARPDNDEYKQFRSRFQTTYGKDPGQFSFTTHAYDAMYLVALGTAYAAGPDASKPQAITGARIAEGLTHVTPAPGVTAPSYALGFSDFISARDAMRSGNTINVRGASGNLDFNNETGEAPSEYELWKIENGTFRTVQLINPPTD</sequence>
<name>A0ABX7NMH1_9BACT</name>
<dbReference type="InterPro" id="IPR028081">
    <property type="entry name" value="Leu-bd"/>
</dbReference>
<feature type="signal peptide" evidence="3">
    <location>
        <begin position="1"/>
        <end position="22"/>
    </location>
</feature>
<reference evidence="5 6" key="1">
    <citation type="submission" date="2021-02" db="EMBL/GenBank/DDBJ databases">
        <title>De Novo genome assembly of isolated myxobacteria.</title>
        <authorList>
            <person name="Stevens D.C."/>
        </authorList>
    </citation>
    <scope>NUCLEOTIDE SEQUENCE [LARGE SCALE GENOMIC DNA]</scope>
    <source>
        <strain evidence="6">SCPEA02</strain>
    </source>
</reference>
<evidence type="ECO:0000313" key="5">
    <source>
        <dbReference type="EMBL" id="QSQ19970.1"/>
    </source>
</evidence>
<dbReference type="InterPro" id="IPR028082">
    <property type="entry name" value="Peripla_BP_I"/>
</dbReference>
<proteinExistence type="inferred from homology"/>
<feature type="chain" id="PRO_5046326973" evidence="3">
    <location>
        <begin position="23"/>
        <end position="474"/>
    </location>
</feature>
<evidence type="ECO:0000259" key="4">
    <source>
        <dbReference type="Pfam" id="PF13458"/>
    </source>
</evidence>
<evidence type="ECO:0000256" key="2">
    <source>
        <dbReference type="ARBA" id="ARBA00022729"/>
    </source>
</evidence>
<dbReference type="Proteomes" id="UP000662747">
    <property type="component" value="Chromosome"/>
</dbReference>
<keyword evidence="6" id="KW-1185">Reference proteome</keyword>
<evidence type="ECO:0000313" key="6">
    <source>
        <dbReference type="Proteomes" id="UP000662747"/>
    </source>
</evidence>
<keyword evidence="2 3" id="KW-0732">Signal</keyword>
<evidence type="ECO:0000256" key="1">
    <source>
        <dbReference type="ARBA" id="ARBA00010062"/>
    </source>
</evidence>
<organism evidence="5 6">
    <name type="scientific">Pyxidicoccus parkwayensis</name>
    <dbReference type="NCBI Taxonomy" id="2813578"/>
    <lineage>
        <taxon>Bacteria</taxon>
        <taxon>Pseudomonadati</taxon>
        <taxon>Myxococcota</taxon>
        <taxon>Myxococcia</taxon>
        <taxon>Myxococcales</taxon>
        <taxon>Cystobacterineae</taxon>
        <taxon>Myxococcaceae</taxon>
        <taxon>Pyxidicoccus</taxon>
    </lineage>
</organism>
<feature type="domain" description="Leucine-binding protein" evidence="4">
    <location>
        <begin position="64"/>
        <end position="406"/>
    </location>
</feature>
<dbReference type="Gene3D" id="3.40.50.2300">
    <property type="match status" value="2"/>
</dbReference>
<dbReference type="PANTHER" id="PTHR30483:SF6">
    <property type="entry name" value="PERIPLASMIC BINDING PROTEIN OF ABC TRANSPORTER FOR NATURAL AMINO ACIDS"/>
    <property type="match status" value="1"/>
</dbReference>
<dbReference type="InterPro" id="IPR051010">
    <property type="entry name" value="BCAA_transport"/>
</dbReference>
<dbReference type="PROSITE" id="PS51257">
    <property type="entry name" value="PROKAR_LIPOPROTEIN"/>
    <property type="match status" value="1"/>
</dbReference>
<dbReference type="PANTHER" id="PTHR30483">
    <property type="entry name" value="LEUCINE-SPECIFIC-BINDING PROTEIN"/>
    <property type="match status" value="1"/>
</dbReference>
<dbReference type="Pfam" id="PF13458">
    <property type="entry name" value="Peripla_BP_6"/>
    <property type="match status" value="1"/>
</dbReference>
<comment type="similarity">
    <text evidence="1">Belongs to the leucine-binding protein family.</text>
</comment>
<dbReference type="EMBL" id="CP071090">
    <property type="protein sequence ID" value="QSQ19970.1"/>
    <property type="molecule type" value="Genomic_DNA"/>
</dbReference>
<evidence type="ECO:0000256" key="3">
    <source>
        <dbReference type="SAM" id="SignalP"/>
    </source>
</evidence>
<protein>
    <submittedName>
        <fullName evidence="5">ABC transporter substrate-binding protein</fullName>
    </submittedName>
</protein>
<dbReference type="RefSeq" id="WP_206721551.1">
    <property type="nucleotide sequence ID" value="NZ_CP071090.1"/>
</dbReference>
<gene>
    <name evidence="5" type="ORF">JY651_32435</name>
</gene>
<accession>A0ABX7NMH1</accession>
<dbReference type="SUPFAM" id="SSF53822">
    <property type="entry name" value="Periplasmic binding protein-like I"/>
    <property type="match status" value="1"/>
</dbReference>